<evidence type="ECO:0000313" key="3">
    <source>
        <dbReference type="Proteomes" id="UP001174909"/>
    </source>
</evidence>
<feature type="compositionally biased region" description="Basic and acidic residues" evidence="1">
    <location>
        <begin position="12"/>
        <end position="28"/>
    </location>
</feature>
<protein>
    <submittedName>
        <fullName evidence="2">Uncharacterized protein</fullName>
    </submittedName>
</protein>
<dbReference type="AlphaFoldDB" id="A0AA35TMK2"/>
<accession>A0AA35TMK2</accession>
<sequence>MALSIISGHQSSHLDRHLESSISQDHDYPQTAIPPSNLLRKWEDTVTGKTTLLTVDIC</sequence>
<evidence type="ECO:0000256" key="1">
    <source>
        <dbReference type="SAM" id="MobiDB-lite"/>
    </source>
</evidence>
<dbReference type="EMBL" id="CASHTH010003900">
    <property type="protein sequence ID" value="CAI8051060.1"/>
    <property type="molecule type" value="Genomic_DNA"/>
</dbReference>
<gene>
    <name evidence="2" type="ORF">GBAR_LOCUS27991</name>
</gene>
<reference evidence="2" key="1">
    <citation type="submission" date="2023-03" db="EMBL/GenBank/DDBJ databases">
        <authorList>
            <person name="Steffen K."/>
            <person name="Cardenas P."/>
        </authorList>
    </citation>
    <scope>NUCLEOTIDE SEQUENCE</scope>
</reference>
<dbReference type="Proteomes" id="UP001174909">
    <property type="component" value="Unassembled WGS sequence"/>
</dbReference>
<comment type="caution">
    <text evidence="2">The sequence shown here is derived from an EMBL/GenBank/DDBJ whole genome shotgun (WGS) entry which is preliminary data.</text>
</comment>
<name>A0AA35TMK2_GEOBA</name>
<keyword evidence="3" id="KW-1185">Reference proteome</keyword>
<evidence type="ECO:0000313" key="2">
    <source>
        <dbReference type="EMBL" id="CAI8051060.1"/>
    </source>
</evidence>
<organism evidence="2 3">
    <name type="scientific">Geodia barretti</name>
    <name type="common">Barrett's horny sponge</name>
    <dbReference type="NCBI Taxonomy" id="519541"/>
    <lineage>
        <taxon>Eukaryota</taxon>
        <taxon>Metazoa</taxon>
        <taxon>Porifera</taxon>
        <taxon>Demospongiae</taxon>
        <taxon>Heteroscleromorpha</taxon>
        <taxon>Tetractinellida</taxon>
        <taxon>Astrophorina</taxon>
        <taxon>Geodiidae</taxon>
        <taxon>Geodia</taxon>
    </lineage>
</organism>
<feature type="region of interest" description="Disordered" evidence="1">
    <location>
        <begin position="1"/>
        <end position="35"/>
    </location>
</feature>
<proteinExistence type="predicted"/>